<evidence type="ECO:0000313" key="2">
    <source>
        <dbReference type="EMBL" id="EFG10556.1"/>
    </source>
</evidence>
<feature type="compositionally biased region" description="Basic and acidic residues" evidence="1">
    <location>
        <begin position="80"/>
        <end position="90"/>
    </location>
</feature>
<accession>E2Q0L3</accession>
<dbReference type="STRING" id="1901.BB341_01095"/>
<sequence>MGRTSAVPTPTPSVPDAFRLFADALPERHRARGHAIPAAPSEGFTATVLVLAERAGAAAGPGQAAGPSGGGERTTALRLRARELSRSLPR</sequence>
<keyword evidence="3" id="KW-1185">Reference proteome</keyword>
<dbReference type="InterPro" id="IPR045732">
    <property type="entry name" value="DUF6086"/>
</dbReference>
<evidence type="ECO:0000256" key="1">
    <source>
        <dbReference type="SAM" id="MobiDB-lite"/>
    </source>
</evidence>
<feature type="region of interest" description="Disordered" evidence="1">
    <location>
        <begin position="57"/>
        <end position="90"/>
    </location>
</feature>
<protein>
    <submittedName>
        <fullName evidence="2">Uncharacterized protein</fullName>
    </submittedName>
</protein>
<proteinExistence type="predicted"/>
<dbReference type="AlphaFoldDB" id="E2Q0L3"/>
<dbReference type="Pfam" id="PF19564">
    <property type="entry name" value="DUF6086"/>
    <property type="match status" value="1"/>
</dbReference>
<dbReference type="KEGG" id="sclf:BB341_01095"/>
<evidence type="ECO:0000313" key="3">
    <source>
        <dbReference type="Proteomes" id="UP000002357"/>
    </source>
</evidence>
<name>E2Q0L3_STRCL</name>
<gene>
    <name evidence="2" type="ORF">SCLAV_5489</name>
</gene>
<dbReference type="EMBL" id="CM000913">
    <property type="protein sequence ID" value="EFG10556.1"/>
    <property type="molecule type" value="Genomic_DNA"/>
</dbReference>
<dbReference type="Proteomes" id="UP000002357">
    <property type="component" value="Chromosome"/>
</dbReference>
<organism evidence="2 3">
    <name type="scientific">Streptomyces clavuligerus</name>
    <dbReference type="NCBI Taxonomy" id="1901"/>
    <lineage>
        <taxon>Bacteria</taxon>
        <taxon>Bacillati</taxon>
        <taxon>Actinomycetota</taxon>
        <taxon>Actinomycetes</taxon>
        <taxon>Kitasatosporales</taxon>
        <taxon>Streptomycetaceae</taxon>
        <taxon>Streptomyces</taxon>
    </lineage>
</organism>
<feature type="compositionally biased region" description="Low complexity" evidence="1">
    <location>
        <begin position="57"/>
        <end position="66"/>
    </location>
</feature>
<reference evidence="2 3" key="1">
    <citation type="journal article" date="2010" name="Genome Biol. Evol.">
        <title>The sequence of a 1.8-mb bacterial linear plasmid reveals a rich evolutionary reservoir of secondary metabolic pathways.</title>
        <authorList>
            <person name="Medema M.H."/>
            <person name="Trefzer A."/>
            <person name="Kovalchuk A."/>
            <person name="van den Berg M."/>
            <person name="Mueller U."/>
            <person name="Heijne W."/>
            <person name="Wu L."/>
            <person name="Alam M.T."/>
            <person name="Ronning C.M."/>
            <person name="Nierman W.C."/>
            <person name="Bovenberg R.A.L."/>
            <person name="Breitling R."/>
            <person name="Takano E."/>
        </authorList>
    </citation>
    <scope>NUCLEOTIDE SEQUENCE [LARGE SCALE GENOMIC DNA]</scope>
    <source>
        <strain evidence="3">ATCC 27064 / DSM 738 / JCM 4710 / NBRC 13307 / NCIMB 12785 / NRRL 3585 / VKM Ac-602</strain>
    </source>
</reference>